<protein>
    <recommendedName>
        <fullName evidence="3">1,4-dihydroxy-2-naphthoyl-CoA synthase</fullName>
        <shortName evidence="3">DHNA-CoA synthase</shortName>
        <ecNumber evidence="3">4.1.3.36</ecNumber>
    </recommendedName>
</protein>
<feature type="binding site" description="in other chain" evidence="3">
    <location>
        <position position="145"/>
    </location>
    <ligand>
        <name>substrate</name>
        <note>ligand shared between two neighboring subunits</note>
    </ligand>
</feature>
<dbReference type="EMBL" id="FOGZ01000003">
    <property type="protein sequence ID" value="SER58430.1"/>
    <property type="molecule type" value="Genomic_DNA"/>
</dbReference>
<feature type="region of interest" description="Disordered" evidence="4">
    <location>
        <begin position="1"/>
        <end position="77"/>
    </location>
</feature>
<dbReference type="FunFam" id="1.10.12.10:FF:000003">
    <property type="entry name" value="1,4-dihydroxy-2-naphthoyl-CoA synthase"/>
    <property type="match status" value="1"/>
</dbReference>
<dbReference type="STRING" id="64702.SAMN05443377_10345"/>
<proteinExistence type="inferred from homology"/>
<dbReference type="Pfam" id="PF00378">
    <property type="entry name" value="ECH_1"/>
    <property type="match status" value="2"/>
</dbReference>
<evidence type="ECO:0000313" key="5">
    <source>
        <dbReference type="EMBL" id="SER58430.1"/>
    </source>
</evidence>
<evidence type="ECO:0000256" key="1">
    <source>
        <dbReference type="ARBA" id="ARBA00000177"/>
    </source>
</evidence>
<dbReference type="GO" id="GO:0008935">
    <property type="term" value="F:1,4-dihydroxy-2-naphthoyl-CoA synthase activity"/>
    <property type="evidence" value="ECO:0007669"/>
    <property type="project" value="UniProtKB-UniRule"/>
</dbReference>
<feature type="site" description="Important for catalysis" evidence="3">
    <location>
        <position position="390"/>
    </location>
</feature>
<comment type="catalytic activity">
    <reaction evidence="1 3">
        <text>2-succinylbenzoyl-CoA + H(+) = 1,4-dihydroxy-2-naphthoyl-CoA + H2O</text>
        <dbReference type="Rhea" id="RHEA:26562"/>
        <dbReference type="ChEBI" id="CHEBI:15377"/>
        <dbReference type="ChEBI" id="CHEBI:15378"/>
        <dbReference type="ChEBI" id="CHEBI:57364"/>
        <dbReference type="ChEBI" id="CHEBI:58897"/>
        <dbReference type="EC" id="4.1.3.36"/>
    </reaction>
</comment>
<sequence>MHGPQRPVPPHPKSGPRASPRPLGRLGTGGRTGAQELNDPGIGEAGPIPVLGAHAPSNDERRMAPPEKTAAPAGPFPGGNFAAMSFLPQVSDTFDSSRWRTVVPEDSPLTETTYHRLVSRGDADGTPAGTDLPVVRIAIDRPLVRNAFGPHTVDELYRCLDDARCTPDVAAILLTGNGPSPKDGGYSFCSGGDQRARGAQGYRYAQADKPSSEHGWDPAQLSSARRARLDQGRRSRLHILEVQRLMRSTPKPIIAVVPGWATGGGHSLMVVADLAIASKEHAVFKQVDANVSSFDAGYGSALLARQVGDKRAREIFFLADSYDAEQAEAWGVINKAVPHAELETSAIAWGLTIAGKSPQSIRMLKYAFNMVDDGLAGQQAFAGEATRLGYMTEEAQEGRDAFLEHRAPDWSSFPYYF</sequence>
<comment type="pathway">
    <text evidence="3">Quinol/quinone metabolism; 1,4-dihydroxy-2-naphthoate biosynthesis; 1,4-dihydroxy-2-naphthoate from chorismate: step 6/7.</text>
</comment>
<accession>A0A1H9QDE0</accession>
<feature type="binding site" description="in other chain" evidence="3">
    <location>
        <begin position="260"/>
        <end position="264"/>
    </location>
    <ligand>
        <name>substrate</name>
        <note>ligand shared between two neighboring subunits</note>
    </ligand>
</feature>
<dbReference type="GO" id="GO:0009234">
    <property type="term" value="P:menaquinone biosynthetic process"/>
    <property type="evidence" value="ECO:0007669"/>
    <property type="project" value="UniProtKB-UniRule"/>
</dbReference>
<dbReference type="InterPro" id="IPR010198">
    <property type="entry name" value="DHNA-CoA_synthase_MenB"/>
</dbReference>
<comment type="function">
    <text evidence="3">Converts o-succinylbenzoyl-CoA (OSB-CoA) to 1,4-dihydroxy-2-naphthoyl-CoA (DHNA-CoA).</text>
</comment>
<feature type="binding site" description="in other chain" evidence="3">
    <location>
        <position position="202"/>
    </location>
    <ligand>
        <name>substrate</name>
        <note>ligand shared between two neighboring subunits</note>
    </ligand>
</feature>
<comment type="similarity">
    <text evidence="3">Belongs to the enoyl-CoA hydratase/isomerase family. MenB subfamily.</text>
</comment>
<dbReference type="AlphaFoldDB" id="A0A1H9QDE0"/>
<dbReference type="SUPFAM" id="SSF52096">
    <property type="entry name" value="ClpP/crotonase"/>
    <property type="match status" value="1"/>
</dbReference>
<feature type="compositionally biased region" description="Pro residues" evidence="4">
    <location>
        <begin position="1"/>
        <end position="13"/>
    </location>
</feature>
<gene>
    <name evidence="3" type="primary">menB</name>
    <name evidence="5" type="ORF">SAMN05443377_10345</name>
</gene>
<dbReference type="PANTHER" id="PTHR43113:SF1">
    <property type="entry name" value="1,4-DIHYDROXY-2-NAPHTHOYL-COA SYNTHASE, PEROXISOMAL"/>
    <property type="match status" value="1"/>
</dbReference>
<dbReference type="CDD" id="cd06558">
    <property type="entry name" value="crotonase-like"/>
    <property type="match status" value="1"/>
</dbReference>
<feature type="binding site" description="in other chain" evidence="3">
    <location>
        <begin position="190"/>
        <end position="194"/>
    </location>
    <ligand>
        <name>substrate</name>
        <note>ligand shared between two neighboring subunits</note>
    </ligand>
</feature>
<feature type="site" description="Important for catalysis" evidence="3">
    <location>
        <position position="288"/>
    </location>
</feature>
<dbReference type="UniPathway" id="UPA00079"/>
<dbReference type="InterPro" id="IPR029045">
    <property type="entry name" value="ClpP/crotonase-like_dom_sf"/>
</dbReference>
<dbReference type="InterPro" id="IPR014748">
    <property type="entry name" value="Enoyl-CoA_hydra_C"/>
</dbReference>
<dbReference type="Proteomes" id="UP000198815">
    <property type="component" value="Unassembled WGS sequence"/>
</dbReference>
<evidence type="ECO:0000256" key="3">
    <source>
        <dbReference type="HAMAP-Rule" id="MF_01934"/>
    </source>
</evidence>
<dbReference type="UniPathway" id="UPA01057">
    <property type="reaction ID" value="UER00167"/>
</dbReference>
<dbReference type="Gene3D" id="3.90.226.10">
    <property type="entry name" value="2-enoyl-CoA Hydratase, Chain A, domain 1"/>
    <property type="match status" value="1"/>
</dbReference>
<feature type="site" description="Important for catalysis" evidence="3">
    <location>
        <position position="202"/>
    </location>
</feature>
<dbReference type="Gene3D" id="1.10.12.10">
    <property type="entry name" value="Lyase 2-enoyl-coa Hydratase, Chain A, domain 2"/>
    <property type="match status" value="1"/>
</dbReference>
<evidence type="ECO:0000256" key="2">
    <source>
        <dbReference type="ARBA" id="ARBA00023239"/>
    </source>
</evidence>
<reference evidence="5 6" key="1">
    <citation type="submission" date="2016-10" db="EMBL/GenBank/DDBJ databases">
        <authorList>
            <person name="de Groot N.N."/>
        </authorList>
    </citation>
    <scope>NUCLEOTIDE SEQUENCE [LARGE SCALE GENOMIC DNA]</scope>
    <source>
        <strain evidence="5 6">DSM 16859</strain>
    </source>
</reference>
<comment type="pathway">
    <text evidence="3">Quinol/quinone metabolism; menaquinone biosynthesis.</text>
</comment>
<evidence type="ECO:0000313" key="6">
    <source>
        <dbReference type="Proteomes" id="UP000198815"/>
    </source>
</evidence>
<dbReference type="EC" id="4.1.3.36" evidence="3"/>
<dbReference type="InterPro" id="IPR001753">
    <property type="entry name" value="Enoyl-CoA_hydra/iso"/>
</dbReference>
<name>A0A1H9QDE0_9ACTN</name>
<keyword evidence="2 3" id="KW-0456">Lyase</keyword>
<feature type="binding site" description="in other chain" evidence="3">
    <location>
        <position position="293"/>
    </location>
    <ligand>
        <name>substrate</name>
        <note>ligand shared between two neighboring subunits</note>
    </ligand>
</feature>
<dbReference type="PANTHER" id="PTHR43113">
    <property type="entry name" value="NUCLEOSIDE-DIPHOSPHATE-SUGAR EPIMERASE"/>
    <property type="match status" value="1"/>
</dbReference>
<keyword evidence="6" id="KW-1185">Reference proteome</keyword>
<comment type="caution">
    <text evidence="3">Lacks conserved residue(s) required for the propagation of feature annotation.</text>
</comment>
<evidence type="ECO:0000256" key="4">
    <source>
        <dbReference type="SAM" id="MobiDB-lite"/>
    </source>
</evidence>
<dbReference type="NCBIfam" id="NF006186">
    <property type="entry name" value="PRK08321.1"/>
    <property type="match status" value="1"/>
</dbReference>
<feature type="binding site" evidence="3">
    <location>
        <position position="390"/>
    </location>
    <ligand>
        <name>substrate</name>
        <note>ligand shared between two neighboring subunits</note>
    </ligand>
</feature>
<keyword evidence="3" id="KW-0474">Menaquinone biosynthesis</keyword>
<dbReference type="HAMAP" id="MF_01934">
    <property type="entry name" value="MenB"/>
    <property type="match status" value="1"/>
</dbReference>
<organism evidence="5 6">
    <name type="scientific">Propionibacterium cyclohexanicum</name>
    <dbReference type="NCBI Taxonomy" id="64702"/>
    <lineage>
        <taxon>Bacteria</taxon>
        <taxon>Bacillati</taxon>
        <taxon>Actinomycetota</taxon>
        <taxon>Actinomycetes</taxon>
        <taxon>Propionibacteriales</taxon>
        <taxon>Propionibacteriaceae</taxon>
        <taxon>Propionibacterium</taxon>
    </lineage>
</organism>